<evidence type="ECO:0000256" key="1">
    <source>
        <dbReference type="ARBA" id="ARBA00000900"/>
    </source>
</evidence>
<dbReference type="EMBL" id="CM018043">
    <property type="protein sequence ID" value="KAA8530494.1"/>
    <property type="molecule type" value="Genomic_DNA"/>
</dbReference>
<evidence type="ECO:0000256" key="2">
    <source>
        <dbReference type="ARBA" id="ARBA00012483"/>
    </source>
</evidence>
<evidence type="ECO:0000313" key="12">
    <source>
        <dbReference type="Proteomes" id="UP000325577"/>
    </source>
</evidence>
<dbReference type="PANTHER" id="PTHR15710">
    <property type="entry name" value="E3 UBIQUITIN-PROTEIN LIGASE PRAJA"/>
    <property type="match status" value="1"/>
</dbReference>
<feature type="compositionally biased region" description="Acidic residues" evidence="9">
    <location>
        <begin position="276"/>
        <end position="286"/>
    </location>
</feature>
<keyword evidence="3" id="KW-0808">Transferase</keyword>
<name>A0A5J5AJM9_9ASTE</name>
<evidence type="ECO:0000256" key="3">
    <source>
        <dbReference type="ARBA" id="ARBA00022679"/>
    </source>
</evidence>
<dbReference type="GO" id="GO:0005737">
    <property type="term" value="C:cytoplasm"/>
    <property type="evidence" value="ECO:0007669"/>
    <property type="project" value="TreeGrafter"/>
</dbReference>
<organism evidence="11 12">
    <name type="scientific">Nyssa sinensis</name>
    <dbReference type="NCBI Taxonomy" id="561372"/>
    <lineage>
        <taxon>Eukaryota</taxon>
        <taxon>Viridiplantae</taxon>
        <taxon>Streptophyta</taxon>
        <taxon>Embryophyta</taxon>
        <taxon>Tracheophyta</taxon>
        <taxon>Spermatophyta</taxon>
        <taxon>Magnoliopsida</taxon>
        <taxon>eudicotyledons</taxon>
        <taxon>Gunneridae</taxon>
        <taxon>Pentapetalae</taxon>
        <taxon>asterids</taxon>
        <taxon>Cornales</taxon>
        <taxon>Nyssaceae</taxon>
        <taxon>Nyssa</taxon>
    </lineage>
</organism>
<dbReference type="InterPro" id="IPR013083">
    <property type="entry name" value="Znf_RING/FYVE/PHD"/>
</dbReference>
<dbReference type="InterPro" id="IPR001841">
    <property type="entry name" value="Znf_RING"/>
</dbReference>
<evidence type="ECO:0000259" key="10">
    <source>
        <dbReference type="PROSITE" id="PS50089"/>
    </source>
</evidence>
<evidence type="ECO:0000256" key="8">
    <source>
        <dbReference type="PROSITE-ProRule" id="PRU00175"/>
    </source>
</evidence>
<keyword evidence="5 8" id="KW-0863">Zinc-finger</keyword>
<dbReference type="PANTHER" id="PTHR15710:SF108">
    <property type="entry name" value="OS03G0286100 PROTEIN"/>
    <property type="match status" value="1"/>
</dbReference>
<dbReference type="EC" id="2.3.2.27" evidence="2"/>
<proteinExistence type="predicted"/>
<reference evidence="11 12" key="1">
    <citation type="submission" date="2019-09" db="EMBL/GenBank/DDBJ databases">
        <title>A chromosome-level genome assembly of the Chinese tupelo Nyssa sinensis.</title>
        <authorList>
            <person name="Yang X."/>
            <person name="Kang M."/>
            <person name="Yang Y."/>
            <person name="Xiong H."/>
            <person name="Wang M."/>
            <person name="Zhang Z."/>
            <person name="Wang Z."/>
            <person name="Wu H."/>
            <person name="Ma T."/>
            <person name="Liu J."/>
            <person name="Xi Z."/>
        </authorList>
    </citation>
    <scope>NUCLEOTIDE SEQUENCE [LARGE SCALE GENOMIC DNA]</scope>
    <source>
        <strain evidence="11">J267</strain>
        <tissue evidence="11">Leaf</tissue>
    </source>
</reference>
<dbReference type="PROSITE" id="PS50089">
    <property type="entry name" value="ZF_RING_2"/>
    <property type="match status" value="1"/>
</dbReference>
<dbReference type="AlphaFoldDB" id="A0A5J5AJM9"/>
<dbReference type="SMART" id="SM00184">
    <property type="entry name" value="RING"/>
    <property type="match status" value="1"/>
</dbReference>
<feature type="region of interest" description="Disordered" evidence="9">
    <location>
        <begin position="198"/>
        <end position="221"/>
    </location>
</feature>
<dbReference type="GO" id="GO:0016567">
    <property type="term" value="P:protein ubiquitination"/>
    <property type="evidence" value="ECO:0007669"/>
    <property type="project" value="TreeGrafter"/>
</dbReference>
<evidence type="ECO:0000256" key="6">
    <source>
        <dbReference type="ARBA" id="ARBA00022786"/>
    </source>
</evidence>
<keyword evidence="6" id="KW-0833">Ubl conjugation pathway</keyword>
<dbReference type="OrthoDB" id="8062037at2759"/>
<evidence type="ECO:0000313" key="11">
    <source>
        <dbReference type="EMBL" id="KAA8530494.1"/>
    </source>
</evidence>
<feature type="compositionally biased region" description="Acidic residues" evidence="9">
    <location>
        <begin position="199"/>
        <end position="217"/>
    </location>
</feature>
<keyword evidence="4" id="KW-0479">Metal-binding</keyword>
<keyword evidence="7" id="KW-0862">Zinc</keyword>
<sequence length="434" mass="48906">MEEVSNNLHVSPRPNVHHHHQQQQQLSCVQTLETRDSIDNSSHSIEEDDDHGDLSPFDSDSLSPPNPPFFTPSSAHPHYFNSNSDNESESESESESDYSDSNCFYGDDQMNFVTNLFESRVEHVTEDDPLVDTSNSDVNFGVFEGSDEFDSYYAEELGLGFGSRIEFDRVAFASESSESPANRGSDFSRDGLRVVGIESESDSEDTDVNSEVCDEGTDGLGDSDIPLFWDCLGFEDQRTANEELEWEEVDERVDDREGLSSVFDHIEEISVSSDTSSEEEPGDSGEEAVRNLEWEILLAVNNLDRAYEIEQDGDGYDVTYIAIQDDYIYEAEYDTLFGQFVQNESALKGSPPAAKSFVENLPLVILTKEQLRENKVVCAICKEEILVEEKVTRLPCSHHYHGQCIVPWLSIRNTCPVCRHELPTDDLDYEQSKT</sequence>
<dbReference type="Gene3D" id="3.30.40.10">
    <property type="entry name" value="Zinc/RING finger domain, C3HC4 (zinc finger)"/>
    <property type="match status" value="1"/>
</dbReference>
<keyword evidence="12" id="KW-1185">Reference proteome</keyword>
<dbReference type="GO" id="GO:0008270">
    <property type="term" value="F:zinc ion binding"/>
    <property type="evidence" value="ECO:0007669"/>
    <property type="project" value="UniProtKB-KW"/>
</dbReference>
<dbReference type="GO" id="GO:0061630">
    <property type="term" value="F:ubiquitin protein ligase activity"/>
    <property type="evidence" value="ECO:0007669"/>
    <property type="project" value="UniProtKB-EC"/>
</dbReference>
<feature type="region of interest" description="Disordered" evidence="9">
    <location>
        <begin position="268"/>
        <end position="287"/>
    </location>
</feature>
<gene>
    <name evidence="11" type="ORF">F0562_005203</name>
</gene>
<dbReference type="Pfam" id="PF13639">
    <property type="entry name" value="zf-RING_2"/>
    <property type="match status" value="1"/>
</dbReference>
<feature type="compositionally biased region" description="Acidic residues" evidence="9">
    <location>
        <begin position="86"/>
        <end position="98"/>
    </location>
</feature>
<feature type="compositionally biased region" description="Low complexity" evidence="9">
    <location>
        <begin position="54"/>
        <end position="63"/>
    </location>
</feature>
<comment type="catalytic activity">
    <reaction evidence="1">
        <text>S-ubiquitinyl-[E2 ubiquitin-conjugating enzyme]-L-cysteine + [acceptor protein]-L-lysine = [E2 ubiquitin-conjugating enzyme]-L-cysteine + N(6)-ubiquitinyl-[acceptor protein]-L-lysine.</text>
        <dbReference type="EC" id="2.3.2.27"/>
    </reaction>
</comment>
<evidence type="ECO:0000256" key="7">
    <source>
        <dbReference type="ARBA" id="ARBA00022833"/>
    </source>
</evidence>
<feature type="region of interest" description="Disordered" evidence="9">
    <location>
        <begin position="1"/>
        <end position="103"/>
    </location>
</feature>
<accession>A0A5J5AJM9</accession>
<feature type="domain" description="RING-type" evidence="10">
    <location>
        <begin position="378"/>
        <end position="419"/>
    </location>
</feature>
<dbReference type="FunFam" id="3.30.40.10:FF:000022">
    <property type="entry name" value="E3 ubiquitin-protein ligase RING1-like"/>
    <property type="match status" value="1"/>
</dbReference>
<evidence type="ECO:0000256" key="5">
    <source>
        <dbReference type="ARBA" id="ARBA00022771"/>
    </source>
</evidence>
<evidence type="ECO:0000256" key="9">
    <source>
        <dbReference type="SAM" id="MobiDB-lite"/>
    </source>
</evidence>
<dbReference type="SUPFAM" id="SSF57850">
    <property type="entry name" value="RING/U-box"/>
    <property type="match status" value="1"/>
</dbReference>
<protein>
    <recommendedName>
        <fullName evidence="2">RING-type E3 ubiquitin transferase</fullName>
        <ecNumber evidence="2">2.3.2.27</ecNumber>
    </recommendedName>
</protein>
<evidence type="ECO:0000256" key="4">
    <source>
        <dbReference type="ARBA" id="ARBA00022723"/>
    </source>
</evidence>
<dbReference type="Proteomes" id="UP000325577">
    <property type="component" value="Linkage Group LG2"/>
</dbReference>